<reference evidence="1" key="1">
    <citation type="journal article" date="2018" name="DNA Res.">
        <title>Multiple hybrid de novo genome assembly of finger millet, an orphan allotetraploid crop.</title>
        <authorList>
            <person name="Hatakeyama M."/>
            <person name="Aluri S."/>
            <person name="Balachadran M.T."/>
            <person name="Sivarajan S.R."/>
            <person name="Patrignani A."/>
            <person name="Gruter S."/>
            <person name="Poveda L."/>
            <person name="Shimizu-Inatsugi R."/>
            <person name="Baeten J."/>
            <person name="Francoijs K.J."/>
            <person name="Nataraja K.N."/>
            <person name="Reddy Y.A.N."/>
            <person name="Phadnis S."/>
            <person name="Ravikumar R.L."/>
            <person name="Schlapbach R."/>
            <person name="Sreeman S.M."/>
            <person name="Shimizu K.K."/>
        </authorList>
    </citation>
    <scope>NUCLEOTIDE SEQUENCE</scope>
</reference>
<protein>
    <submittedName>
        <fullName evidence="1">Uncharacterized protein</fullName>
    </submittedName>
</protein>
<proteinExistence type="predicted"/>
<reference evidence="1" key="2">
    <citation type="submission" date="2021-12" db="EMBL/GenBank/DDBJ databases">
        <title>Resequencing data analysis of finger millet.</title>
        <authorList>
            <person name="Hatakeyama M."/>
            <person name="Aluri S."/>
            <person name="Balachadran M.T."/>
            <person name="Sivarajan S.R."/>
            <person name="Poveda L."/>
            <person name="Shimizu-Inatsugi R."/>
            <person name="Schlapbach R."/>
            <person name="Sreeman S.M."/>
            <person name="Shimizu K.K."/>
        </authorList>
    </citation>
    <scope>NUCLEOTIDE SEQUENCE</scope>
</reference>
<keyword evidence="2" id="KW-1185">Reference proteome</keyword>
<dbReference type="Proteomes" id="UP001054889">
    <property type="component" value="Unassembled WGS sequence"/>
</dbReference>
<accession>A0AAV5EDN6</accession>
<sequence length="100" mass="11363">MARGQRKGLNTFIILYSWTIWKHRNAGVFDGSSPNIQTAFAQPKPPSTPLDPCWGWRPQRSRSKGVAKPRLGSVYVFFLFGKDSLFVVRGFKVICLYSLL</sequence>
<organism evidence="1 2">
    <name type="scientific">Eleusine coracana subsp. coracana</name>
    <dbReference type="NCBI Taxonomy" id="191504"/>
    <lineage>
        <taxon>Eukaryota</taxon>
        <taxon>Viridiplantae</taxon>
        <taxon>Streptophyta</taxon>
        <taxon>Embryophyta</taxon>
        <taxon>Tracheophyta</taxon>
        <taxon>Spermatophyta</taxon>
        <taxon>Magnoliopsida</taxon>
        <taxon>Liliopsida</taxon>
        <taxon>Poales</taxon>
        <taxon>Poaceae</taxon>
        <taxon>PACMAD clade</taxon>
        <taxon>Chloridoideae</taxon>
        <taxon>Cynodonteae</taxon>
        <taxon>Eleusininae</taxon>
        <taxon>Eleusine</taxon>
    </lineage>
</organism>
<dbReference type="EMBL" id="BQKI01000075">
    <property type="protein sequence ID" value="GJN20571.1"/>
    <property type="molecule type" value="Genomic_DNA"/>
</dbReference>
<evidence type="ECO:0000313" key="2">
    <source>
        <dbReference type="Proteomes" id="UP001054889"/>
    </source>
</evidence>
<gene>
    <name evidence="1" type="primary">gb07963</name>
    <name evidence="1" type="ORF">PR202_gb07963</name>
</gene>
<evidence type="ECO:0000313" key="1">
    <source>
        <dbReference type="EMBL" id="GJN20571.1"/>
    </source>
</evidence>
<dbReference type="AlphaFoldDB" id="A0AAV5EDN6"/>
<name>A0AAV5EDN6_ELECO</name>
<comment type="caution">
    <text evidence="1">The sequence shown here is derived from an EMBL/GenBank/DDBJ whole genome shotgun (WGS) entry which is preliminary data.</text>
</comment>